<dbReference type="InterPro" id="IPR000067">
    <property type="entry name" value="FlgMring_FliF"/>
</dbReference>
<organism evidence="13 14">
    <name type="scientific">Anaerobacterium chartisolvens</name>
    <dbReference type="NCBI Taxonomy" id="1297424"/>
    <lineage>
        <taxon>Bacteria</taxon>
        <taxon>Bacillati</taxon>
        <taxon>Bacillota</taxon>
        <taxon>Clostridia</taxon>
        <taxon>Eubacteriales</taxon>
        <taxon>Oscillospiraceae</taxon>
        <taxon>Anaerobacterium</taxon>
    </lineage>
</organism>
<evidence type="ECO:0000256" key="2">
    <source>
        <dbReference type="ARBA" id="ARBA00004651"/>
    </source>
</evidence>
<dbReference type="InterPro" id="IPR043427">
    <property type="entry name" value="YscJ/FliF"/>
</dbReference>
<keyword evidence="4" id="KW-1003">Cell membrane</keyword>
<dbReference type="GO" id="GO:0071973">
    <property type="term" value="P:bacterial-type flagellum-dependent cell motility"/>
    <property type="evidence" value="ECO:0007669"/>
    <property type="project" value="InterPro"/>
</dbReference>
<evidence type="ECO:0000256" key="5">
    <source>
        <dbReference type="ARBA" id="ARBA00022692"/>
    </source>
</evidence>
<name>A0A369B1G1_9FIRM</name>
<feature type="compositionally biased region" description="Polar residues" evidence="9">
    <location>
        <begin position="297"/>
        <end position="310"/>
    </location>
</feature>
<feature type="domain" description="Flagellar M-ring N-terminal" evidence="11">
    <location>
        <begin position="46"/>
        <end position="223"/>
    </location>
</feature>
<keyword evidence="6 10" id="KW-1133">Transmembrane helix</keyword>
<evidence type="ECO:0000313" key="14">
    <source>
        <dbReference type="Proteomes" id="UP000253034"/>
    </source>
</evidence>
<feature type="region of interest" description="Disordered" evidence="9">
    <location>
        <begin position="280"/>
        <end position="330"/>
    </location>
</feature>
<keyword evidence="14" id="KW-1185">Reference proteome</keyword>
<evidence type="ECO:0000313" key="13">
    <source>
        <dbReference type="EMBL" id="RCX15510.1"/>
    </source>
</evidence>
<keyword evidence="13" id="KW-0282">Flagellum</keyword>
<dbReference type="PANTHER" id="PTHR30046:SF0">
    <property type="entry name" value="FLAGELLAR M-RING PROTEIN"/>
    <property type="match status" value="1"/>
</dbReference>
<dbReference type="OrthoDB" id="9807026at2"/>
<dbReference type="Pfam" id="PF08345">
    <property type="entry name" value="YscJ_FliF_C"/>
    <property type="match status" value="1"/>
</dbReference>
<sequence length="528" mass="59163">MPEVFSKLQRRVADFWKELEQSQRIRVYIIAAILIAAVVIGIFIAARTTYVPLFVGGIPEQKELSEIAAVLEAGKLKYKLEDNNILIDSRNKNKAQALLVEKGYPKSLDAIFDDGYSNKIQYSTTESDKRKFDKNTQERLLSAKLKMFDYIEDASVTLALPNPPVLLLSDEQQSKPTASVMIKPKQELSKEQVRSVVMWVAKSVEKLEPGDITVVDHNLNELTADTADSSVAKANDQYEMTVKWAAELERKVRRLFDGQYTSFDNMAVVANPKLNFNKQTSKSKVLTNPTEDGPAVTNRQTHTVDLQNGNVTGGSPGMGTNPGTTQTPSYQIESNGENSTYKEKNEVINNEYNETLTELENSIGDIVPEQSTIAVNVKYGIKATDVPEEEIESVRRQVSMATSIPVDNISVNKFRIAAPEEVQTQLSDTIRELFDTYGVFALIILLAIALMIAALPRRKKEEKLVQQPSLSPATAPRFIVPENQLEPIPEIDLEERSEVKKQIEKFVKQKPDAVAQLLRNWLSDEWEG</sequence>
<keyword evidence="7 10" id="KW-0472">Membrane</keyword>
<dbReference type="GO" id="GO:0009431">
    <property type="term" value="C:bacterial-type flagellum basal body, MS ring"/>
    <property type="evidence" value="ECO:0007669"/>
    <property type="project" value="InterPro"/>
</dbReference>
<dbReference type="InterPro" id="IPR006182">
    <property type="entry name" value="FliF_N_dom"/>
</dbReference>
<keyword evidence="8" id="KW-0975">Bacterial flagellum</keyword>
<dbReference type="InterPro" id="IPR013556">
    <property type="entry name" value="Flag_M-ring_C"/>
</dbReference>
<evidence type="ECO:0000256" key="4">
    <source>
        <dbReference type="ARBA" id="ARBA00022475"/>
    </source>
</evidence>
<evidence type="ECO:0000256" key="9">
    <source>
        <dbReference type="SAM" id="MobiDB-lite"/>
    </source>
</evidence>
<evidence type="ECO:0000256" key="8">
    <source>
        <dbReference type="ARBA" id="ARBA00023143"/>
    </source>
</evidence>
<accession>A0A369B1G1</accession>
<feature type="compositionally biased region" description="Polar residues" evidence="9">
    <location>
        <begin position="280"/>
        <end position="290"/>
    </location>
</feature>
<reference evidence="13 14" key="1">
    <citation type="submission" date="2018-07" db="EMBL/GenBank/DDBJ databases">
        <title>Genomic Encyclopedia of Type Strains, Phase IV (KMG-IV): sequencing the most valuable type-strain genomes for metagenomic binning, comparative biology and taxonomic classification.</title>
        <authorList>
            <person name="Goeker M."/>
        </authorList>
    </citation>
    <scope>NUCLEOTIDE SEQUENCE [LARGE SCALE GENOMIC DNA]</scope>
    <source>
        <strain evidence="13 14">DSM 27016</strain>
    </source>
</reference>
<feature type="transmembrane region" description="Helical" evidence="10">
    <location>
        <begin position="27"/>
        <end position="46"/>
    </location>
</feature>
<protein>
    <submittedName>
        <fullName evidence="13">Flagellar M-ring protein FliF</fullName>
    </submittedName>
</protein>
<dbReference type="Gene3D" id="3.30.300.30">
    <property type="match status" value="1"/>
</dbReference>
<feature type="transmembrane region" description="Helical" evidence="10">
    <location>
        <begin position="437"/>
        <end position="455"/>
    </location>
</feature>
<comment type="caution">
    <text evidence="13">The sequence shown here is derived from an EMBL/GenBank/DDBJ whole genome shotgun (WGS) entry which is preliminary data.</text>
</comment>
<dbReference type="InterPro" id="IPR045851">
    <property type="entry name" value="AMP-bd_C_sf"/>
</dbReference>
<evidence type="ECO:0000256" key="3">
    <source>
        <dbReference type="ARBA" id="ARBA00007971"/>
    </source>
</evidence>
<comment type="subcellular location">
    <subcellularLocation>
        <location evidence="1">Bacterial flagellum basal body</location>
    </subcellularLocation>
    <subcellularLocation>
        <location evidence="2">Cell membrane</location>
        <topology evidence="2">Multi-pass membrane protein</topology>
    </subcellularLocation>
</comment>
<dbReference type="Pfam" id="PF01514">
    <property type="entry name" value="YscJ_FliF"/>
    <property type="match status" value="1"/>
</dbReference>
<feature type="domain" description="Flagellar M-ring C-terminal" evidence="12">
    <location>
        <begin position="264"/>
        <end position="404"/>
    </location>
</feature>
<keyword evidence="13" id="KW-0969">Cilium</keyword>
<dbReference type="GO" id="GO:0003774">
    <property type="term" value="F:cytoskeletal motor activity"/>
    <property type="evidence" value="ECO:0007669"/>
    <property type="project" value="InterPro"/>
</dbReference>
<dbReference type="EMBL" id="QPJT01000013">
    <property type="protein sequence ID" value="RCX15510.1"/>
    <property type="molecule type" value="Genomic_DNA"/>
</dbReference>
<evidence type="ECO:0000256" key="1">
    <source>
        <dbReference type="ARBA" id="ARBA00004117"/>
    </source>
</evidence>
<gene>
    <name evidence="13" type="ORF">DFR58_11392</name>
</gene>
<feature type="compositionally biased region" description="Polar residues" evidence="9">
    <location>
        <begin position="321"/>
        <end position="330"/>
    </location>
</feature>
<proteinExistence type="inferred from homology"/>
<dbReference type="GO" id="GO:0005886">
    <property type="term" value="C:plasma membrane"/>
    <property type="evidence" value="ECO:0007669"/>
    <property type="project" value="UniProtKB-SubCell"/>
</dbReference>
<dbReference type="AlphaFoldDB" id="A0A369B1G1"/>
<evidence type="ECO:0000256" key="10">
    <source>
        <dbReference type="SAM" id="Phobius"/>
    </source>
</evidence>
<dbReference type="Proteomes" id="UP000253034">
    <property type="component" value="Unassembled WGS sequence"/>
</dbReference>
<evidence type="ECO:0000259" key="12">
    <source>
        <dbReference type="Pfam" id="PF08345"/>
    </source>
</evidence>
<keyword evidence="5 10" id="KW-0812">Transmembrane</keyword>
<evidence type="ECO:0000256" key="6">
    <source>
        <dbReference type="ARBA" id="ARBA00022989"/>
    </source>
</evidence>
<dbReference type="NCBIfam" id="TIGR00206">
    <property type="entry name" value="fliF"/>
    <property type="match status" value="1"/>
</dbReference>
<comment type="similarity">
    <text evidence="3">Belongs to the FliF family.</text>
</comment>
<dbReference type="PANTHER" id="PTHR30046">
    <property type="entry name" value="FLAGELLAR M-RING PROTEIN"/>
    <property type="match status" value="1"/>
</dbReference>
<keyword evidence="13" id="KW-0966">Cell projection</keyword>
<dbReference type="RefSeq" id="WP_114298160.1">
    <property type="nucleotide sequence ID" value="NZ_QPJT01000013.1"/>
</dbReference>
<evidence type="ECO:0000256" key="7">
    <source>
        <dbReference type="ARBA" id="ARBA00023136"/>
    </source>
</evidence>
<evidence type="ECO:0000259" key="11">
    <source>
        <dbReference type="Pfam" id="PF01514"/>
    </source>
</evidence>